<evidence type="ECO:0000313" key="4">
    <source>
        <dbReference type="EMBL" id="RWQ94209.1"/>
    </source>
</evidence>
<dbReference type="VEuPathDB" id="FungiDB:C8Q69DRAFT_320012"/>
<dbReference type="SUPFAM" id="SSF48179">
    <property type="entry name" value="6-phosphogluconate dehydrogenase C-terminal domain-like"/>
    <property type="match status" value="1"/>
</dbReference>
<keyword evidence="5" id="KW-1185">Reference proteome</keyword>
<organism evidence="4 5">
    <name type="scientific">Byssochlamys spectabilis</name>
    <name type="common">Paecilomyces variotii</name>
    <dbReference type="NCBI Taxonomy" id="264951"/>
    <lineage>
        <taxon>Eukaryota</taxon>
        <taxon>Fungi</taxon>
        <taxon>Dikarya</taxon>
        <taxon>Ascomycota</taxon>
        <taxon>Pezizomycotina</taxon>
        <taxon>Eurotiomycetes</taxon>
        <taxon>Eurotiomycetidae</taxon>
        <taxon>Eurotiales</taxon>
        <taxon>Thermoascaceae</taxon>
        <taxon>Paecilomyces</taxon>
    </lineage>
</organism>
<dbReference type="EMBL" id="RCNU01000008">
    <property type="protein sequence ID" value="RWQ94209.1"/>
    <property type="molecule type" value="Genomic_DNA"/>
</dbReference>
<evidence type="ECO:0000313" key="5">
    <source>
        <dbReference type="Proteomes" id="UP000283841"/>
    </source>
</evidence>
<evidence type="ECO:0000259" key="2">
    <source>
        <dbReference type="Pfam" id="PF03807"/>
    </source>
</evidence>
<protein>
    <submittedName>
        <fullName evidence="4">6-phosphogluconate dehydrogenase</fullName>
    </submittedName>
</protein>
<dbReference type="RefSeq" id="XP_028483854.1">
    <property type="nucleotide sequence ID" value="XM_028627352.1"/>
</dbReference>
<dbReference type="InterPro" id="IPR013328">
    <property type="entry name" value="6PGD_dom2"/>
</dbReference>
<dbReference type="Proteomes" id="UP000283841">
    <property type="component" value="Unassembled WGS sequence"/>
</dbReference>
<dbReference type="InterPro" id="IPR028939">
    <property type="entry name" value="P5C_Rdtase_cat_N"/>
</dbReference>
<evidence type="ECO:0000259" key="3">
    <source>
        <dbReference type="Pfam" id="PF09130"/>
    </source>
</evidence>
<feature type="domain" description="Pyrroline-5-carboxylate reductase catalytic N-terminal" evidence="2">
    <location>
        <begin position="6"/>
        <end position="81"/>
    </location>
</feature>
<sequence>MRPVSVGILSIGDMGLGVARLLKAHDYRVLTVGLGRSEDTLARIRSAAIESLPSDQELVVQSDYILSIVPPRDALATARRISEACQLPDTAPQRAKIPDLEGLETRQKPYYFDLNAISPRLTREVGSLLSLPATSQDDSDTTLCHFVDGGIIGGPPSQDPETKAWKKPSIVISGSVDLPSSFRGLSEILNMKLVSPTIGSASTLKLSFAALTKGLTALSILSFSTAQKESVLPELLEHLQQYSPATAALATKGIIGMPPKAYRWVEEMRAIGEAFDTEGDWHGLGDSVYGAFAEVYRTVAEDTILGEEKIGKRNRGKTAEDVSEIVAKRSRRG</sequence>
<feature type="region of interest" description="Disordered" evidence="1">
    <location>
        <begin position="312"/>
        <end position="333"/>
    </location>
</feature>
<dbReference type="SUPFAM" id="SSF51735">
    <property type="entry name" value="NAD(P)-binding Rossmann-fold domains"/>
    <property type="match status" value="1"/>
</dbReference>
<dbReference type="AlphaFoldDB" id="A0A443HQZ2"/>
<dbReference type="InterPro" id="IPR036291">
    <property type="entry name" value="NAD(P)-bd_dom_sf"/>
</dbReference>
<dbReference type="GeneID" id="39596629"/>
<dbReference type="Gene3D" id="1.10.1040.10">
    <property type="entry name" value="N-(1-d-carboxylethyl)-l-norvaline Dehydrogenase, domain 2"/>
    <property type="match status" value="1"/>
</dbReference>
<name>A0A443HQZ2_BYSSP</name>
<proteinExistence type="predicted"/>
<gene>
    <name evidence="4" type="ORF">C8Q69DRAFT_320012</name>
</gene>
<dbReference type="Pfam" id="PF09130">
    <property type="entry name" value="DUF1932"/>
    <property type="match status" value="1"/>
</dbReference>
<accession>A0A443HQZ2</accession>
<feature type="domain" description="Phosphogluconate dehydrogenase NAD-binding putative C-terminal" evidence="3">
    <location>
        <begin position="226"/>
        <end position="299"/>
    </location>
</feature>
<evidence type="ECO:0000256" key="1">
    <source>
        <dbReference type="SAM" id="MobiDB-lite"/>
    </source>
</evidence>
<dbReference type="InterPro" id="IPR008927">
    <property type="entry name" value="6-PGluconate_DH-like_C_sf"/>
</dbReference>
<comment type="caution">
    <text evidence="4">The sequence shown here is derived from an EMBL/GenBank/DDBJ whole genome shotgun (WGS) entry which is preliminary data.</text>
</comment>
<dbReference type="Gene3D" id="3.40.50.720">
    <property type="entry name" value="NAD(P)-binding Rossmann-like Domain"/>
    <property type="match status" value="1"/>
</dbReference>
<dbReference type="InterPro" id="IPR015814">
    <property type="entry name" value="Pgluconate_DH_NAD-bd_C"/>
</dbReference>
<reference evidence="4 5" key="1">
    <citation type="journal article" date="2018" name="Front. Microbiol.">
        <title>Genomic and genetic insights into a cosmopolitan fungus, Paecilomyces variotii (Eurotiales).</title>
        <authorList>
            <person name="Urquhart A.S."/>
            <person name="Mondo S.J."/>
            <person name="Makela M.R."/>
            <person name="Hane J.K."/>
            <person name="Wiebenga A."/>
            <person name="He G."/>
            <person name="Mihaltcheva S."/>
            <person name="Pangilinan J."/>
            <person name="Lipzen A."/>
            <person name="Barry K."/>
            <person name="de Vries R.P."/>
            <person name="Grigoriev I.V."/>
            <person name="Idnurm A."/>
        </authorList>
    </citation>
    <scope>NUCLEOTIDE SEQUENCE [LARGE SCALE GENOMIC DNA]</scope>
    <source>
        <strain evidence="4 5">CBS 101075</strain>
    </source>
</reference>
<dbReference type="Pfam" id="PF03807">
    <property type="entry name" value="F420_oxidored"/>
    <property type="match status" value="1"/>
</dbReference>
<dbReference type="STRING" id="264951.A0A443HQZ2"/>